<evidence type="ECO:0000256" key="1">
    <source>
        <dbReference type="SAM" id="Phobius"/>
    </source>
</evidence>
<evidence type="ECO:0000313" key="3">
    <source>
        <dbReference type="Proteomes" id="UP000199393"/>
    </source>
</evidence>
<accession>A0A1C3NAY3</accession>
<keyword evidence="3" id="KW-1185">Reference proteome</keyword>
<evidence type="ECO:0008006" key="4">
    <source>
        <dbReference type="Google" id="ProtNLM"/>
    </source>
</evidence>
<dbReference type="Proteomes" id="UP000199393">
    <property type="component" value="Chromosome I"/>
</dbReference>
<feature type="transmembrane region" description="Helical" evidence="1">
    <location>
        <begin position="55"/>
        <end position="74"/>
    </location>
</feature>
<organism evidence="2 3">
    <name type="scientific">Micromonospora krabiensis</name>
    <dbReference type="NCBI Taxonomy" id="307121"/>
    <lineage>
        <taxon>Bacteria</taxon>
        <taxon>Bacillati</taxon>
        <taxon>Actinomycetota</taxon>
        <taxon>Actinomycetes</taxon>
        <taxon>Micromonosporales</taxon>
        <taxon>Micromonosporaceae</taxon>
        <taxon>Micromonospora</taxon>
    </lineage>
</organism>
<dbReference type="AlphaFoldDB" id="A0A1C3NAY3"/>
<feature type="transmembrane region" description="Helical" evidence="1">
    <location>
        <begin position="20"/>
        <end position="43"/>
    </location>
</feature>
<protein>
    <recommendedName>
        <fullName evidence="4">DUF4190 domain-containing protein</fullName>
    </recommendedName>
</protein>
<keyword evidence="1" id="KW-0472">Membrane</keyword>
<dbReference type="EMBL" id="LT598496">
    <property type="protein sequence ID" value="SBV29683.1"/>
    <property type="molecule type" value="Genomic_DNA"/>
</dbReference>
<name>A0A1C3NAY3_9ACTN</name>
<sequence length="86" mass="9075">MGSPYPPPPAARGRDRTTLWGVLGVVLGLICCGILGIIFGYLSVRDARRYGNSPVLGYVAVALGVVNLVAGAFLRATGNYPLWRNG</sequence>
<gene>
    <name evidence="2" type="ORF">GA0070620_5263</name>
</gene>
<keyword evidence="1" id="KW-0812">Transmembrane</keyword>
<reference evidence="3" key="1">
    <citation type="submission" date="2016-06" db="EMBL/GenBank/DDBJ databases">
        <authorList>
            <person name="Varghese N."/>
            <person name="Submissions Spin"/>
        </authorList>
    </citation>
    <scope>NUCLEOTIDE SEQUENCE [LARGE SCALE GENOMIC DNA]</scope>
    <source>
        <strain evidence="3">DSM 45344</strain>
    </source>
</reference>
<keyword evidence="1" id="KW-1133">Transmembrane helix</keyword>
<proteinExistence type="predicted"/>
<dbReference type="RefSeq" id="WP_091595141.1">
    <property type="nucleotide sequence ID" value="NZ_JBHRWG010000002.1"/>
</dbReference>
<dbReference type="PATRIC" id="fig|307121.4.peg.5367"/>
<evidence type="ECO:0000313" key="2">
    <source>
        <dbReference type="EMBL" id="SBV29683.1"/>
    </source>
</evidence>